<reference evidence="1" key="1">
    <citation type="submission" date="2013-08" db="EMBL/GenBank/DDBJ databases">
        <authorList>
            <person name="Durkin A.S."/>
            <person name="Haft D.R."/>
            <person name="McCorrison J."/>
            <person name="Torralba M."/>
            <person name="Gillis M."/>
            <person name="Haft D.H."/>
            <person name="Methe B."/>
            <person name="Sutton G."/>
            <person name="Nelson K.E."/>
        </authorList>
    </citation>
    <scope>NUCLEOTIDE SEQUENCE [LARGE SCALE GENOMIC DNA]</scope>
    <source>
        <strain evidence="1">F0233</strain>
    </source>
</reference>
<sequence>MSRRPNRARIVKAELLVGNDSRASSSWDSISGSSYDPYLTAGAMSIRDDYQTDCRDADQMILKVDLSDLDLTTNRSLQLKVGE</sequence>
<dbReference type="Proteomes" id="UP000017052">
    <property type="component" value="Unassembled WGS sequence"/>
</dbReference>
<dbReference type="RefSeq" id="WP_021797648.1">
    <property type="nucleotide sequence ID" value="NZ_ACVN02000189.1"/>
</dbReference>
<dbReference type="GeneID" id="95358996"/>
<gene>
    <name evidence="1" type="ORF">HMPREF0682_2013</name>
</gene>
<proteinExistence type="predicted"/>
<protein>
    <submittedName>
        <fullName evidence="1">Uncharacterized protein</fullName>
    </submittedName>
</protein>
<comment type="caution">
    <text evidence="1">The sequence shown here is derived from an EMBL/GenBank/DDBJ whole genome shotgun (WGS) entry which is preliminary data.</text>
</comment>
<evidence type="ECO:0000313" key="2">
    <source>
        <dbReference type="Proteomes" id="UP000017052"/>
    </source>
</evidence>
<evidence type="ECO:0000313" key="1">
    <source>
        <dbReference type="EMBL" id="ERK55345.1"/>
    </source>
</evidence>
<accession>U2PXT6</accession>
<organism evidence="1 2">
    <name type="scientific">Propionibacterium acidifaciens F0233</name>
    <dbReference type="NCBI Taxonomy" id="553198"/>
    <lineage>
        <taxon>Bacteria</taxon>
        <taxon>Bacillati</taxon>
        <taxon>Actinomycetota</taxon>
        <taxon>Actinomycetes</taxon>
        <taxon>Propionibacteriales</taxon>
        <taxon>Propionibacteriaceae</taxon>
        <taxon>Propionibacterium</taxon>
    </lineage>
</organism>
<dbReference type="EMBL" id="ACVN02000189">
    <property type="protein sequence ID" value="ERK55345.1"/>
    <property type="molecule type" value="Genomic_DNA"/>
</dbReference>
<keyword evidence="2" id="KW-1185">Reference proteome</keyword>
<dbReference type="AlphaFoldDB" id="U2PXT6"/>
<name>U2PXT6_9ACTN</name>